<gene>
    <name evidence="1" type="primary">SRV2_1</name>
    <name evidence="1" type="ORF">LTR37_009545</name>
</gene>
<organism evidence="1 2">
    <name type="scientific">Vermiconidia calcicola</name>
    <dbReference type="NCBI Taxonomy" id="1690605"/>
    <lineage>
        <taxon>Eukaryota</taxon>
        <taxon>Fungi</taxon>
        <taxon>Dikarya</taxon>
        <taxon>Ascomycota</taxon>
        <taxon>Pezizomycotina</taxon>
        <taxon>Dothideomycetes</taxon>
        <taxon>Dothideomycetidae</taxon>
        <taxon>Mycosphaerellales</taxon>
        <taxon>Extremaceae</taxon>
        <taxon>Vermiconidia</taxon>
    </lineage>
</organism>
<protein>
    <submittedName>
        <fullName evidence="1">Suppressor of rasval19</fullName>
    </submittedName>
</protein>
<name>A0ACC3N7D5_9PEZI</name>
<dbReference type="EMBL" id="JAUTXU010000075">
    <property type="protein sequence ID" value="KAK3711554.1"/>
    <property type="molecule type" value="Genomic_DNA"/>
</dbReference>
<dbReference type="Proteomes" id="UP001281147">
    <property type="component" value="Unassembled WGS sequence"/>
</dbReference>
<proteinExistence type="predicted"/>
<evidence type="ECO:0000313" key="1">
    <source>
        <dbReference type="EMBL" id="KAK3711554.1"/>
    </source>
</evidence>
<comment type="caution">
    <text evidence="1">The sequence shown here is derived from an EMBL/GenBank/DDBJ whole genome shotgun (WGS) entry which is preliminary data.</text>
</comment>
<evidence type="ECO:0000313" key="2">
    <source>
        <dbReference type="Proteomes" id="UP001281147"/>
    </source>
</evidence>
<sequence length="566" mass="60724">MESETVRHSTNPPAAVNADNPLNKLLRRLEAATSRLEDIASSSGTIEQQANGSISSDSGMPAASSIIPGLSSSKGREASTSTVQPVAPQVPARIEDMDELIKKEVREFLDAGQGLDSLIEEQASSVAKAFADQRRFLLTTTRSKKPDPQSKAFMDLLSDLQQDMGSVGDIRDSHRASPMKEHLAMVGEGITALQWLVMDGKPADYVGEVIGGAQMYGNRVLKEHKEGDQSHVKYVRSYYALLKALQEYIKKHYPSGVTWNNNGESDAVAVYRDAEINDAPTPNGASATPSSSNGAPPPPPLPNFDKVPPPAPGPAPTNKAGASDMGAVFEQLNRGESVTSGLKKVDKDQMTHKNPSLRSSGAVSPSSTDISRSRSPGPSIKPKPPSMRQNSSTSVQTQSSKPSETKKPPKKELDGNKWLVENFDSPTSPIDLEVTLNQSVLITKCKNTTIILHGKANAISIDNSPKTQILVESLVSSIDVIKCPGFACQITGMLPTIMLDQVDGASIYLGKDSLATEVFTSKCSSVNVILPPEREEDDDVECPLPEQIRTFVKGGKLVHEIVEHAG</sequence>
<keyword evidence="2" id="KW-1185">Reference proteome</keyword>
<reference evidence="1" key="1">
    <citation type="submission" date="2023-07" db="EMBL/GenBank/DDBJ databases">
        <title>Black Yeasts Isolated from many extreme environments.</title>
        <authorList>
            <person name="Coleine C."/>
            <person name="Stajich J.E."/>
            <person name="Selbmann L."/>
        </authorList>
    </citation>
    <scope>NUCLEOTIDE SEQUENCE</scope>
    <source>
        <strain evidence="1">CCFEE 5714</strain>
    </source>
</reference>
<accession>A0ACC3N7D5</accession>